<gene>
    <name evidence="3" type="ORF">HMPREF9248_1238</name>
</gene>
<protein>
    <submittedName>
        <fullName evidence="3">PTS system, Lactose/Cellobiose specific IIB subunit</fullName>
    </submittedName>
</protein>
<name>A0ABN0AZW0_9ACTN</name>
<dbReference type="PROSITE" id="PS51099">
    <property type="entry name" value="PTS_EIIB_TYPE_2"/>
    <property type="match status" value="1"/>
</dbReference>
<feature type="domain" description="PTS EIIB type-2" evidence="2">
    <location>
        <begin position="1"/>
        <end position="97"/>
    </location>
</feature>
<dbReference type="InterPro" id="IPR013011">
    <property type="entry name" value="PTS_EIIB_2"/>
</dbReference>
<evidence type="ECO:0000313" key="3">
    <source>
        <dbReference type="EMBL" id="EFL44072.1"/>
    </source>
</evidence>
<dbReference type="Gene3D" id="3.40.50.2300">
    <property type="match status" value="1"/>
</dbReference>
<evidence type="ECO:0000259" key="2">
    <source>
        <dbReference type="PROSITE" id="PS51099"/>
    </source>
</evidence>
<keyword evidence="4" id="KW-1185">Reference proteome</keyword>
<dbReference type="Pfam" id="PF02302">
    <property type="entry name" value="PTS_IIB"/>
    <property type="match status" value="1"/>
</dbReference>
<dbReference type="SUPFAM" id="SSF52794">
    <property type="entry name" value="PTS system IIB component-like"/>
    <property type="match status" value="1"/>
</dbReference>
<organism evidence="3 4">
    <name type="scientific">Fannyhessea vaginae PB189-T1-4</name>
    <dbReference type="NCBI Taxonomy" id="866774"/>
    <lineage>
        <taxon>Bacteria</taxon>
        <taxon>Bacillati</taxon>
        <taxon>Actinomycetota</taxon>
        <taxon>Coriobacteriia</taxon>
        <taxon>Coriobacteriales</taxon>
        <taxon>Atopobiaceae</taxon>
        <taxon>Fannyhessea</taxon>
    </lineage>
</organism>
<evidence type="ECO:0000313" key="4">
    <source>
        <dbReference type="Proteomes" id="UP000004431"/>
    </source>
</evidence>
<dbReference type="EMBL" id="AEDQ01000019">
    <property type="protein sequence ID" value="EFL44072.1"/>
    <property type="molecule type" value="Genomic_DNA"/>
</dbReference>
<accession>A0ABN0AZW0</accession>
<dbReference type="InterPro" id="IPR036095">
    <property type="entry name" value="PTS_EIIB-like_sf"/>
</dbReference>
<dbReference type="InterPro" id="IPR003501">
    <property type="entry name" value="PTS_EIIB_2/3"/>
</dbReference>
<dbReference type="CDD" id="cd05563">
    <property type="entry name" value="PTS_IIB_ascorbate"/>
    <property type="match status" value="1"/>
</dbReference>
<proteinExistence type="predicted"/>
<sequence length="100" mass="10739">MRVLVSCANGSGTSLMLLQTATKALTALGYKVTASNHTSIAEGKSTAKNYDVVFTPLNFINMFDDAAKQGVTIIGVRNVMSLPECKQRIEESDLASKNLK</sequence>
<keyword evidence="1" id="KW-0808">Transferase</keyword>
<dbReference type="Proteomes" id="UP000004431">
    <property type="component" value="Unassembled WGS sequence"/>
</dbReference>
<dbReference type="RefSeq" id="WP_006304185.1">
    <property type="nucleotide sequence ID" value="NZ_AEDQ01000019.1"/>
</dbReference>
<comment type="caution">
    <text evidence="3">The sequence shown here is derived from an EMBL/GenBank/DDBJ whole genome shotgun (WGS) entry which is preliminary data.</text>
</comment>
<evidence type="ECO:0000256" key="1">
    <source>
        <dbReference type="ARBA" id="ARBA00022679"/>
    </source>
</evidence>
<reference evidence="3 4" key="1">
    <citation type="submission" date="2010-08" db="EMBL/GenBank/DDBJ databases">
        <authorList>
            <person name="Durkin A.S."/>
            <person name="Madupu R."/>
            <person name="Torralba M."/>
            <person name="Gillis M."/>
            <person name="Methe B."/>
            <person name="Sutton G."/>
            <person name="Nelson K.E."/>
        </authorList>
    </citation>
    <scope>NUCLEOTIDE SEQUENCE [LARGE SCALE GENOMIC DNA]</scope>
    <source>
        <strain evidence="3 4">PB189-T1-4</strain>
    </source>
</reference>